<dbReference type="PANTHER" id="PTHR43436">
    <property type="entry name" value="ARAC-FAMILY TRANSCRIPTIONAL REGULATOR"/>
    <property type="match status" value="1"/>
</dbReference>
<dbReference type="InterPro" id="IPR009057">
    <property type="entry name" value="Homeodomain-like_sf"/>
</dbReference>
<organism evidence="5 6">
    <name type="scientific">Kiloniella spongiae</name>
    <dbReference type="NCBI Taxonomy" id="1489064"/>
    <lineage>
        <taxon>Bacteria</taxon>
        <taxon>Pseudomonadati</taxon>
        <taxon>Pseudomonadota</taxon>
        <taxon>Alphaproteobacteria</taxon>
        <taxon>Rhodospirillales</taxon>
        <taxon>Kiloniellaceae</taxon>
        <taxon>Kiloniella</taxon>
    </lineage>
</organism>
<gene>
    <name evidence="5" type="ORF">WH96_04860</name>
</gene>
<dbReference type="InterPro" id="IPR018062">
    <property type="entry name" value="HTH_AraC-typ_CS"/>
</dbReference>
<comment type="caution">
    <text evidence="5">The sequence shown here is derived from an EMBL/GenBank/DDBJ whole genome shotgun (WGS) entry which is preliminary data.</text>
</comment>
<dbReference type="Proteomes" id="UP000035444">
    <property type="component" value="Unassembled WGS sequence"/>
</dbReference>
<evidence type="ECO:0000313" key="5">
    <source>
        <dbReference type="EMBL" id="KLN61928.1"/>
    </source>
</evidence>
<evidence type="ECO:0000256" key="2">
    <source>
        <dbReference type="ARBA" id="ARBA00023125"/>
    </source>
</evidence>
<dbReference type="PANTHER" id="PTHR43436:SF2">
    <property type="entry name" value="ARAC_XYLS FAMILY TRANSCRIPTIONAL REGULATOR"/>
    <property type="match status" value="1"/>
</dbReference>
<dbReference type="InterPro" id="IPR018060">
    <property type="entry name" value="HTH_AraC"/>
</dbReference>
<keyword evidence="6" id="KW-1185">Reference proteome</keyword>
<protein>
    <recommendedName>
        <fullName evidence="4">HTH araC/xylS-type domain-containing protein</fullName>
    </recommendedName>
</protein>
<dbReference type="Gene3D" id="1.10.10.60">
    <property type="entry name" value="Homeodomain-like"/>
    <property type="match status" value="2"/>
</dbReference>
<dbReference type="Pfam" id="PF06719">
    <property type="entry name" value="AraC_N"/>
    <property type="match status" value="1"/>
</dbReference>
<evidence type="ECO:0000259" key="4">
    <source>
        <dbReference type="PROSITE" id="PS01124"/>
    </source>
</evidence>
<keyword evidence="3" id="KW-0804">Transcription</keyword>
<keyword evidence="2" id="KW-0238">DNA-binding</keyword>
<evidence type="ECO:0000313" key="6">
    <source>
        <dbReference type="Proteomes" id="UP000035444"/>
    </source>
</evidence>
<sequence length="281" mass="31625">MEGENLTIVPLIKLYRHEESFRRRPYMYGPCICIVVQGRKRMYYGGIGNQDKFNDYNPENYLVNSVSLPIESDAYDLSVEEPFLAIQIDIDQSLASKLVAEMDGDGAERKCSTDTANNLDISLSSPMTPGLNAVVLRLLETLDDPVAAKILSPVIMYELYYEILRGPRGQLLRNCVAQDIYAHKIAPLVHYIENNYNKTIAIETLSALAGMSASSLYTKFKEATTMTPLQFIQNFRLHKARRLILSGTPIGDASYAVGYNSPSQFSREFKRLFNQSPSEIV</sequence>
<accession>A0A0H2MHV3</accession>
<name>A0A0H2MHV3_9PROT</name>
<evidence type="ECO:0000256" key="3">
    <source>
        <dbReference type="ARBA" id="ARBA00023163"/>
    </source>
</evidence>
<dbReference type="GO" id="GO:0043565">
    <property type="term" value="F:sequence-specific DNA binding"/>
    <property type="evidence" value="ECO:0007669"/>
    <property type="project" value="InterPro"/>
</dbReference>
<proteinExistence type="predicted"/>
<dbReference type="InterPro" id="IPR009594">
    <property type="entry name" value="Tscrpt_reg_HTH_AraC_N"/>
</dbReference>
<evidence type="ECO:0000256" key="1">
    <source>
        <dbReference type="ARBA" id="ARBA00023015"/>
    </source>
</evidence>
<dbReference type="STRING" id="1489064.WH96_04860"/>
<dbReference type="AlphaFoldDB" id="A0A0H2MHV3"/>
<dbReference type="EMBL" id="LAQL01000003">
    <property type="protein sequence ID" value="KLN61928.1"/>
    <property type="molecule type" value="Genomic_DNA"/>
</dbReference>
<dbReference type="Pfam" id="PF12833">
    <property type="entry name" value="HTH_18"/>
    <property type="match status" value="1"/>
</dbReference>
<reference evidence="5 6" key="1">
    <citation type="submission" date="2015-03" db="EMBL/GenBank/DDBJ databases">
        <title>Genome Sequence of Kiloniella spongiae MEBiC09566, isolated from a marine sponge.</title>
        <authorList>
            <person name="Shao Z."/>
            <person name="Wang L."/>
            <person name="Li X."/>
        </authorList>
    </citation>
    <scope>NUCLEOTIDE SEQUENCE [LARGE SCALE GENOMIC DNA]</scope>
    <source>
        <strain evidence="5 6">MEBiC09566</strain>
    </source>
</reference>
<feature type="domain" description="HTH araC/xylS-type" evidence="4">
    <location>
        <begin position="186"/>
        <end position="281"/>
    </location>
</feature>
<dbReference type="PROSITE" id="PS01124">
    <property type="entry name" value="HTH_ARAC_FAMILY_2"/>
    <property type="match status" value="1"/>
</dbReference>
<dbReference type="PROSITE" id="PS00041">
    <property type="entry name" value="HTH_ARAC_FAMILY_1"/>
    <property type="match status" value="1"/>
</dbReference>
<dbReference type="SMART" id="SM00342">
    <property type="entry name" value="HTH_ARAC"/>
    <property type="match status" value="1"/>
</dbReference>
<keyword evidence="1" id="KW-0805">Transcription regulation</keyword>
<dbReference type="GO" id="GO:0003700">
    <property type="term" value="F:DNA-binding transcription factor activity"/>
    <property type="evidence" value="ECO:0007669"/>
    <property type="project" value="InterPro"/>
</dbReference>
<dbReference type="SUPFAM" id="SSF46689">
    <property type="entry name" value="Homeodomain-like"/>
    <property type="match status" value="2"/>
</dbReference>